<dbReference type="OMA" id="EMESKTW"/>
<organism evidence="3 4">
    <name type="scientific">Chenopodium quinoa</name>
    <name type="common">Quinoa</name>
    <dbReference type="NCBI Taxonomy" id="63459"/>
    <lineage>
        <taxon>Eukaryota</taxon>
        <taxon>Viridiplantae</taxon>
        <taxon>Streptophyta</taxon>
        <taxon>Embryophyta</taxon>
        <taxon>Tracheophyta</taxon>
        <taxon>Spermatophyta</taxon>
        <taxon>Magnoliopsida</taxon>
        <taxon>eudicotyledons</taxon>
        <taxon>Gunneridae</taxon>
        <taxon>Pentapetalae</taxon>
        <taxon>Caryophyllales</taxon>
        <taxon>Chenopodiaceae</taxon>
        <taxon>Chenopodioideae</taxon>
        <taxon>Atripliceae</taxon>
        <taxon>Chenopodium</taxon>
    </lineage>
</organism>
<dbReference type="EnsemblPlants" id="AUR62035962-RA">
    <property type="protein sequence ID" value="AUR62035962-RA:cds"/>
    <property type="gene ID" value="AUR62035962"/>
</dbReference>
<feature type="domain" description="DUF4378" evidence="2">
    <location>
        <begin position="561"/>
        <end position="712"/>
    </location>
</feature>
<protein>
    <recommendedName>
        <fullName evidence="2">DUF4378 domain-containing protein</fullName>
    </recommendedName>
</protein>
<feature type="region of interest" description="Disordered" evidence="1">
    <location>
        <begin position="102"/>
        <end position="153"/>
    </location>
</feature>
<feature type="compositionally biased region" description="Polar residues" evidence="1">
    <location>
        <begin position="138"/>
        <end position="153"/>
    </location>
</feature>
<sequence>MVAVGLLHWEMAAERNASSVLARLMGIDKPSNLNTAHQRHKVLSQNYHQNIASVGKREKAFLCSDEADSYMEESEDTANYLGGASVIDYQSLLCRTEKSFLAGNSRSSSNSSSSDRKRKLSVSEGNKGMRFQGRKANGSYNSLKSPTQGSLSSQEIAKQITGQVKHSIWHSCAELSSSRPRGEKSSENDEEKVTLSARLSDSEKKHEALSFNSAGGSSSRGSQTVSKQISERYRARKCSQEVSTSCGSSKILDEVFVTSSNGSNTVLNTSNGNLNTPLHNDNVNVCPVSAARYLSKPTRFPSAWVPRSRVRQFTFDKSWCLRPGKWDRKQCDDSEKDNIGPKDVQSTSECTSLDSEKPCIHHAASIILNDSVEHVGHKSHEQTFTLINSVNYTAFSDLESPAYHEAHIILNEIKERHLEKVVSQNNTVESLSTDCNLALETEDLSDDEHKRVNLSSEVRREILSAKSTSCILLGDQESWKHQLKKKDKAAEPRSPVSSLEGPEGLQRKLQLIETMSLESGSEGPEMVVSSEGGDYEDSVGLYQNDPQIMEVYQTLIKESLDFSYVVDVLVESGLQMMDLEMESKTWCLRGYVLEPLVFDELEKKYGKHMPWEKSERRLLFDRLNLGLLEIVKPSVGLSTWKKPVAKRFCQRQKSQELIVEDLWSLLVNQQEDIKRKPDKVCKKEIEWLDLEEETDLIVQEIQSLLIDEFIEEFVSGEFSFC</sequence>
<proteinExistence type="predicted"/>
<evidence type="ECO:0000256" key="1">
    <source>
        <dbReference type="SAM" id="MobiDB-lite"/>
    </source>
</evidence>
<dbReference type="PANTHER" id="PTHR46836:SF7">
    <property type="entry name" value="PHOSPHATIDYLINOSITOL N-ACETYGLUCOSAMINLYTRANSFERASE SUBUNIT P-LIKE PROTEIN"/>
    <property type="match status" value="1"/>
</dbReference>
<evidence type="ECO:0000313" key="4">
    <source>
        <dbReference type="Proteomes" id="UP000596660"/>
    </source>
</evidence>
<dbReference type="AlphaFoldDB" id="A0A803MVN5"/>
<feature type="region of interest" description="Disordered" evidence="1">
    <location>
        <begin position="483"/>
        <end position="502"/>
    </location>
</feature>
<dbReference type="PANTHER" id="PTHR46836">
    <property type="entry name" value="AFADIN"/>
    <property type="match status" value="1"/>
</dbReference>
<feature type="compositionally biased region" description="Basic and acidic residues" evidence="1">
    <location>
        <begin position="180"/>
        <end position="193"/>
    </location>
</feature>
<feature type="compositionally biased region" description="Polar residues" evidence="1">
    <location>
        <begin position="210"/>
        <end position="228"/>
    </location>
</feature>
<keyword evidence="4" id="KW-1185">Reference proteome</keyword>
<dbReference type="Proteomes" id="UP000596660">
    <property type="component" value="Unplaced"/>
</dbReference>
<dbReference type="Gramene" id="AUR62035962-RA">
    <property type="protein sequence ID" value="AUR62035962-RA:cds"/>
    <property type="gene ID" value="AUR62035962"/>
</dbReference>
<evidence type="ECO:0000313" key="3">
    <source>
        <dbReference type="EnsemblPlants" id="AUR62035962-RA:cds"/>
    </source>
</evidence>
<feature type="region of interest" description="Disordered" evidence="1">
    <location>
        <begin position="173"/>
        <end position="228"/>
    </location>
</feature>
<accession>A0A803MVN5</accession>
<reference evidence="3" key="1">
    <citation type="journal article" date="2017" name="Nature">
        <title>The genome of Chenopodium quinoa.</title>
        <authorList>
            <person name="Jarvis D.E."/>
            <person name="Ho Y.S."/>
            <person name="Lightfoot D.J."/>
            <person name="Schmoeckel S.M."/>
            <person name="Li B."/>
            <person name="Borm T.J.A."/>
            <person name="Ohyanagi H."/>
            <person name="Mineta K."/>
            <person name="Michell C.T."/>
            <person name="Saber N."/>
            <person name="Kharbatia N.M."/>
            <person name="Rupper R.R."/>
            <person name="Sharp A.R."/>
            <person name="Dally N."/>
            <person name="Boughton B.A."/>
            <person name="Woo Y.H."/>
            <person name="Gao G."/>
            <person name="Schijlen E.G.W.M."/>
            <person name="Guo X."/>
            <person name="Momin A.A."/>
            <person name="Negrao S."/>
            <person name="Al-Babili S."/>
            <person name="Gehring C."/>
            <person name="Roessner U."/>
            <person name="Jung C."/>
            <person name="Murphy K."/>
            <person name="Arold S.T."/>
            <person name="Gojobori T."/>
            <person name="van der Linden C.G."/>
            <person name="van Loo E.N."/>
            <person name="Jellen E.N."/>
            <person name="Maughan P.J."/>
            <person name="Tester M."/>
        </authorList>
    </citation>
    <scope>NUCLEOTIDE SEQUENCE [LARGE SCALE GENOMIC DNA]</scope>
    <source>
        <strain evidence="3">cv. PI 614886</strain>
    </source>
</reference>
<dbReference type="InterPro" id="IPR025486">
    <property type="entry name" value="DUF4378"/>
</dbReference>
<dbReference type="Pfam" id="PF14309">
    <property type="entry name" value="DUF4378"/>
    <property type="match status" value="1"/>
</dbReference>
<evidence type="ECO:0000259" key="2">
    <source>
        <dbReference type="Pfam" id="PF14309"/>
    </source>
</evidence>
<reference evidence="3" key="2">
    <citation type="submission" date="2021-03" db="UniProtKB">
        <authorList>
            <consortium name="EnsemblPlants"/>
        </authorList>
    </citation>
    <scope>IDENTIFICATION</scope>
</reference>
<name>A0A803MVN5_CHEQI</name>